<organism evidence="9 11">
    <name type="scientific">Clostridioides difficile</name>
    <name type="common">Peptoclostridium difficile</name>
    <dbReference type="NCBI Taxonomy" id="1496"/>
    <lineage>
        <taxon>Bacteria</taxon>
        <taxon>Bacillati</taxon>
        <taxon>Bacillota</taxon>
        <taxon>Clostridia</taxon>
        <taxon>Peptostreptococcales</taxon>
        <taxon>Peptostreptococcaceae</taxon>
        <taxon>Clostridioides</taxon>
    </lineage>
</organism>
<dbReference type="InterPro" id="IPR006963">
    <property type="entry name" value="Mopterin_OxRdtase_4Fe-4S_dom"/>
</dbReference>
<evidence type="ECO:0000256" key="4">
    <source>
        <dbReference type="ARBA" id="ARBA00022723"/>
    </source>
</evidence>
<evidence type="ECO:0000313" key="10">
    <source>
        <dbReference type="EMBL" id="HBH2622293.1"/>
    </source>
</evidence>
<dbReference type="PANTHER" id="PTHR43742:SF6">
    <property type="entry name" value="OXIDOREDUCTASE YYAE-RELATED"/>
    <property type="match status" value="1"/>
</dbReference>
<keyword evidence="7" id="KW-0411">Iron-sulfur</keyword>
<accession>A0A9P3YMH7</accession>
<dbReference type="Gene3D" id="2.20.25.90">
    <property type="entry name" value="ADC-like domains"/>
    <property type="match status" value="1"/>
</dbReference>
<dbReference type="Pfam" id="PF04879">
    <property type="entry name" value="Molybdop_Fe4S4"/>
    <property type="match status" value="1"/>
</dbReference>
<dbReference type="PROSITE" id="PS51669">
    <property type="entry name" value="4FE4S_MOW_BIS_MGD"/>
    <property type="match status" value="1"/>
</dbReference>
<dbReference type="Pfam" id="PF01568">
    <property type="entry name" value="Molydop_binding"/>
    <property type="match status" value="1"/>
</dbReference>
<dbReference type="InterPro" id="IPR006657">
    <property type="entry name" value="MoPterin_dinucl-bd_dom"/>
</dbReference>
<comment type="similarity">
    <text evidence="2">Belongs to the prokaryotic molybdopterin-containing oxidoreductase family.</text>
</comment>
<gene>
    <name evidence="9" type="ORF">KRQ00_000326</name>
    <name evidence="10" type="ORF">KRQ00_004168</name>
</gene>
<dbReference type="GO" id="GO:0051536">
    <property type="term" value="F:iron-sulfur cluster binding"/>
    <property type="evidence" value="ECO:0007669"/>
    <property type="project" value="UniProtKB-KW"/>
</dbReference>
<dbReference type="InterPro" id="IPR050612">
    <property type="entry name" value="Prok_Mopterin_Oxidored"/>
</dbReference>
<dbReference type="EMBL" id="DAEQIJ010000069">
    <property type="protein sequence ID" value="HBH2622293.1"/>
    <property type="molecule type" value="Genomic_DNA"/>
</dbReference>
<dbReference type="EMBL" id="DAEQIJ010000001">
    <property type="protein sequence ID" value="HBH2618605.1"/>
    <property type="molecule type" value="Genomic_DNA"/>
</dbReference>
<evidence type="ECO:0000259" key="8">
    <source>
        <dbReference type="PROSITE" id="PS51669"/>
    </source>
</evidence>
<sequence>MYNKYNNLYLLLGKENVNMDSYRQLKAKIPCKETGIEIKRTLCDICSPGVHCGIDAYVKDGKVIKIEGTKEHPMNKGLLCTKGLCNREYIYREDRIKTPLKRIGKRGEGKFKPISWDEAYREIAEKLNRVKSEYGAKHVAFFTGYGKWYRPFLQRFASSFGSPNYGTESSSCSTSAQMAGNVATGRNFTMQDMENAKTYLGWGFNPYYSKFLNSVNLIKLKEKGLKFIIVDPRITPTTQKLADLHLRIKPGTDGALALGMANLFIQKDLIDREYIEKHVHGFNEYKEYVKLFDLDTVSRITGVSKDNIVKAVKMLSQGPFCINESAAPIVHHQNGFQNYRAMMSLSAITGNYDRIGGNIPKQDYFAGKIGGFQTLEKEFVKEVLPKNINERIGGERFPLWNEMVTQFQAMDLPRQIEEKTPYEIRALFCHGINARMFPNSGRLFKALNSVDFFVNIDLFMTDTSKYADILLPACTSFEREECKSYPGGYITYTKKVIDKLYDSKSDVEILSDLANVMNIDDDLLKAGYEASIRYMFKNTCVDVDKLKESDLPLKCKDFKPYIVGSYTREGYDTSTSRFELKSTIIEKYKDFGLDALPTYRGFNDDIDNEYTHLLTSGARISNALHSRLHDIKLSRILKNEASCDISILDAKELDVISGDYIKITTKTGSLDVKVNITDRVLYRNIHMYHGYREADVNSIVCDNFDPYSGFPAYRSCKCKIEKMNRQMEGYNEKFI</sequence>
<proteinExistence type="inferred from homology"/>
<evidence type="ECO:0000313" key="11">
    <source>
        <dbReference type="Proteomes" id="UP000879542"/>
    </source>
</evidence>
<dbReference type="Gene3D" id="3.40.50.740">
    <property type="match status" value="1"/>
</dbReference>
<reference evidence="9" key="1">
    <citation type="journal article" date="2018" name="Genome Biol.">
        <title>SKESA: strategic k-mer extension for scrupulous assemblies.</title>
        <authorList>
            <person name="Souvorov A."/>
            <person name="Agarwala R."/>
            <person name="Lipman D.J."/>
        </authorList>
    </citation>
    <scope>NUCLEOTIDE SEQUENCE</scope>
    <source>
        <strain evidence="9">Clostridioides</strain>
    </source>
</reference>
<keyword evidence="6" id="KW-0408">Iron</keyword>
<dbReference type="InterPro" id="IPR006656">
    <property type="entry name" value="Mopterin_OxRdtase"/>
</dbReference>
<dbReference type="Gene3D" id="2.40.40.20">
    <property type="match status" value="1"/>
</dbReference>
<dbReference type="PROSITE" id="PS00490">
    <property type="entry name" value="MOLYBDOPTERIN_PROK_2"/>
    <property type="match status" value="1"/>
</dbReference>
<evidence type="ECO:0000256" key="2">
    <source>
        <dbReference type="ARBA" id="ARBA00010312"/>
    </source>
</evidence>
<dbReference type="Gene3D" id="3.40.228.10">
    <property type="entry name" value="Dimethylsulfoxide Reductase, domain 2"/>
    <property type="match status" value="1"/>
</dbReference>
<evidence type="ECO:0000256" key="6">
    <source>
        <dbReference type="ARBA" id="ARBA00023004"/>
    </source>
</evidence>
<protein>
    <submittedName>
        <fullName evidence="9">Molybdopterin-dependent oxidoreductase</fullName>
    </submittedName>
</protein>
<keyword evidence="3" id="KW-0500">Molybdenum</keyword>
<evidence type="ECO:0000256" key="7">
    <source>
        <dbReference type="ARBA" id="ARBA00023014"/>
    </source>
</evidence>
<dbReference type="GO" id="GO:0043546">
    <property type="term" value="F:molybdopterin cofactor binding"/>
    <property type="evidence" value="ECO:0007669"/>
    <property type="project" value="InterPro"/>
</dbReference>
<dbReference type="InterPro" id="IPR006655">
    <property type="entry name" value="Mopterin_OxRdtase_prok_CS"/>
</dbReference>
<evidence type="ECO:0000256" key="3">
    <source>
        <dbReference type="ARBA" id="ARBA00022505"/>
    </source>
</evidence>
<feature type="domain" description="4Fe-4S Mo/W bis-MGD-type" evidence="8">
    <location>
        <begin position="36"/>
        <end position="94"/>
    </location>
</feature>
<dbReference type="PANTHER" id="PTHR43742">
    <property type="entry name" value="TRIMETHYLAMINE-N-OXIDE REDUCTASE"/>
    <property type="match status" value="1"/>
</dbReference>
<comment type="caution">
    <text evidence="9">The sequence shown here is derived from an EMBL/GenBank/DDBJ whole genome shotgun (WGS) entry which is preliminary data.</text>
</comment>
<keyword evidence="4" id="KW-0479">Metal-binding</keyword>
<dbReference type="RefSeq" id="WP_003430540.1">
    <property type="nucleotide sequence ID" value="NZ_AP025558.1"/>
</dbReference>
<dbReference type="SUPFAM" id="SSF50692">
    <property type="entry name" value="ADC-like"/>
    <property type="match status" value="1"/>
</dbReference>
<evidence type="ECO:0000256" key="1">
    <source>
        <dbReference type="ARBA" id="ARBA00001942"/>
    </source>
</evidence>
<evidence type="ECO:0000313" key="9">
    <source>
        <dbReference type="EMBL" id="HBH2618605.1"/>
    </source>
</evidence>
<name>A0A9P3YMH7_CLODI</name>
<evidence type="ECO:0000256" key="5">
    <source>
        <dbReference type="ARBA" id="ARBA00023002"/>
    </source>
</evidence>
<dbReference type="GO" id="GO:0046872">
    <property type="term" value="F:metal ion binding"/>
    <property type="evidence" value="ECO:0007669"/>
    <property type="project" value="UniProtKB-KW"/>
</dbReference>
<dbReference type="GO" id="GO:0016491">
    <property type="term" value="F:oxidoreductase activity"/>
    <property type="evidence" value="ECO:0007669"/>
    <property type="project" value="UniProtKB-KW"/>
</dbReference>
<dbReference type="SMART" id="SM00926">
    <property type="entry name" value="Molybdop_Fe4S4"/>
    <property type="match status" value="1"/>
</dbReference>
<keyword evidence="5" id="KW-0560">Oxidoreductase</keyword>
<comment type="cofactor">
    <cofactor evidence="1">
        <name>Mo-bis(molybdopterin guanine dinucleotide)</name>
        <dbReference type="ChEBI" id="CHEBI:60539"/>
    </cofactor>
</comment>
<reference evidence="9" key="2">
    <citation type="submission" date="2021-06" db="EMBL/GenBank/DDBJ databases">
        <authorList>
            <consortium name="NCBI Pathogen Detection Project"/>
        </authorList>
    </citation>
    <scope>NUCLEOTIDE SEQUENCE</scope>
    <source>
        <strain evidence="9">Clostridioides</strain>
    </source>
</reference>
<dbReference type="InterPro" id="IPR009010">
    <property type="entry name" value="Asp_de-COase-like_dom_sf"/>
</dbReference>
<dbReference type="Proteomes" id="UP000879542">
    <property type="component" value="Unassembled WGS sequence"/>
</dbReference>
<dbReference type="SUPFAM" id="SSF53706">
    <property type="entry name" value="Formate dehydrogenase/DMSO reductase, domains 1-3"/>
    <property type="match status" value="1"/>
</dbReference>
<dbReference type="Pfam" id="PF00384">
    <property type="entry name" value="Molybdopterin"/>
    <property type="match status" value="1"/>
</dbReference>
<dbReference type="AlphaFoldDB" id="A0A9P3YMH7"/>